<accession>F3CHF3</accession>
<comment type="caution">
    <text evidence="1">The sequence shown here is derived from an EMBL/GenBank/DDBJ whole genome shotgun (WGS) entry which is preliminary data.</text>
</comment>
<protein>
    <submittedName>
        <fullName evidence="1">Uncharacterized protein</fullName>
    </submittedName>
</protein>
<evidence type="ECO:0000313" key="1">
    <source>
        <dbReference type="EMBL" id="EGH18695.1"/>
    </source>
</evidence>
<gene>
    <name evidence="1" type="ORF">Pgy4_37631</name>
</gene>
<reference evidence="1 2" key="1">
    <citation type="journal article" date="2011" name="PLoS Pathog.">
        <title>Dynamic evolution of pathogenicity revealed by sequencing and comparative genomics of 19 Pseudomonas syringae isolates.</title>
        <authorList>
            <person name="Baltrus D.A."/>
            <person name="Nishimura M.T."/>
            <person name="Romanchuk A."/>
            <person name="Chang J.H."/>
            <person name="Mukhtar M.S."/>
            <person name="Cherkis K."/>
            <person name="Roach J."/>
            <person name="Grant S.R."/>
            <person name="Jones C.D."/>
            <person name="Dangl J.L."/>
        </authorList>
    </citation>
    <scope>NUCLEOTIDE SEQUENCE [LARGE SCALE GENOMIC DNA]</scope>
    <source>
        <strain evidence="2">race 4</strain>
    </source>
</reference>
<organism evidence="1 2">
    <name type="scientific">Pseudomonas savastanoi pv. glycinea str. race 4</name>
    <dbReference type="NCBI Taxonomy" id="875330"/>
    <lineage>
        <taxon>Bacteria</taxon>
        <taxon>Pseudomonadati</taxon>
        <taxon>Pseudomonadota</taxon>
        <taxon>Gammaproteobacteria</taxon>
        <taxon>Pseudomonadales</taxon>
        <taxon>Pseudomonadaceae</taxon>
        <taxon>Pseudomonas</taxon>
    </lineage>
</organism>
<proteinExistence type="predicted"/>
<evidence type="ECO:0000313" key="2">
    <source>
        <dbReference type="Proteomes" id="UP000005466"/>
    </source>
</evidence>
<dbReference type="AlphaFoldDB" id="F3CHF3"/>
<dbReference type="EMBL" id="ADWY01003044">
    <property type="protein sequence ID" value="EGH18695.1"/>
    <property type="molecule type" value="Genomic_DNA"/>
</dbReference>
<sequence length="35" mass="4204">MLEINRDTASRVFKDIQMLMDLAAMYSPQNRRLFK</sequence>
<feature type="non-terminal residue" evidence="1">
    <location>
        <position position="35"/>
    </location>
</feature>
<dbReference type="HOGENOM" id="CLU_3370237_0_0_6"/>
<dbReference type="Proteomes" id="UP000005466">
    <property type="component" value="Unassembled WGS sequence"/>
</dbReference>
<name>F3CHF3_PSESG</name>